<dbReference type="PANTHER" id="PTHR33797">
    <property type="entry name" value="ORGANIC HYDROPEROXIDE RESISTANCE PROTEIN-LIKE"/>
    <property type="match status" value="1"/>
</dbReference>
<evidence type="ECO:0000313" key="2">
    <source>
        <dbReference type="EMBL" id="NNG23317.1"/>
    </source>
</evidence>
<dbReference type="PANTHER" id="PTHR33797:SF2">
    <property type="entry name" value="ORGANIC HYDROPEROXIDE RESISTANCE PROTEIN-LIKE"/>
    <property type="match status" value="1"/>
</dbReference>
<proteinExistence type="inferred from homology"/>
<dbReference type="Gene3D" id="2.20.25.10">
    <property type="match status" value="1"/>
</dbReference>
<sequence length="139" mass="14601">MTSIDNILYTGKTRVTGGRDGAARSPDGRLDVPLAHFNSRAPGTNPEQLLAAGWGACYLGALQGAFREASLAFPADAAIDVEVDLGVNPGNDYRLQARFLVELPGVDAGLAGQLTERAHATCPYSKALHANLQVVTRVA</sequence>
<dbReference type="Gene3D" id="3.30.300.20">
    <property type="match status" value="1"/>
</dbReference>
<accession>A0A7Y2JYH4</accession>
<comment type="caution">
    <text evidence="2">The sequence shown here is derived from an EMBL/GenBank/DDBJ whole genome shotgun (WGS) entry which is preliminary data.</text>
</comment>
<keyword evidence="3" id="KW-1185">Reference proteome</keyword>
<dbReference type="AlphaFoldDB" id="A0A7Y2JYH4"/>
<reference evidence="2 3" key="1">
    <citation type="submission" date="2020-04" db="EMBL/GenBank/DDBJ databases">
        <title>Massilia sp. nov., a cold adapted bacteria isolated from Arctic soil.</title>
        <authorList>
            <person name="Son J."/>
            <person name="Ka J.-O."/>
        </authorList>
    </citation>
    <scope>NUCLEOTIDE SEQUENCE [LARGE SCALE GENOMIC DNA]</scope>
    <source>
        <strain evidence="2 3">ML15P13</strain>
    </source>
</reference>
<organism evidence="2 3">
    <name type="scientific">Telluria aromaticivorans</name>
    <dbReference type="NCBI Taxonomy" id="2725995"/>
    <lineage>
        <taxon>Bacteria</taxon>
        <taxon>Pseudomonadati</taxon>
        <taxon>Pseudomonadota</taxon>
        <taxon>Betaproteobacteria</taxon>
        <taxon>Burkholderiales</taxon>
        <taxon>Oxalobacteraceae</taxon>
        <taxon>Telluria group</taxon>
        <taxon>Telluria</taxon>
    </lineage>
</organism>
<evidence type="ECO:0000256" key="1">
    <source>
        <dbReference type="ARBA" id="ARBA00007378"/>
    </source>
</evidence>
<dbReference type="SUPFAM" id="SSF82784">
    <property type="entry name" value="OsmC-like"/>
    <property type="match status" value="1"/>
</dbReference>
<dbReference type="EMBL" id="JABAIV010000003">
    <property type="protein sequence ID" value="NNG23317.1"/>
    <property type="molecule type" value="Genomic_DNA"/>
</dbReference>
<dbReference type="InterPro" id="IPR003718">
    <property type="entry name" value="OsmC/Ohr_fam"/>
</dbReference>
<dbReference type="Pfam" id="PF02566">
    <property type="entry name" value="OsmC"/>
    <property type="match status" value="1"/>
</dbReference>
<comment type="similarity">
    <text evidence="1">Belongs to the OsmC/Ohr family.</text>
</comment>
<dbReference type="NCBIfam" id="TIGR03561">
    <property type="entry name" value="organ_hyd_perox"/>
    <property type="match status" value="1"/>
</dbReference>
<evidence type="ECO:0000313" key="3">
    <source>
        <dbReference type="Proteomes" id="UP000533905"/>
    </source>
</evidence>
<dbReference type="GO" id="GO:0006979">
    <property type="term" value="P:response to oxidative stress"/>
    <property type="evidence" value="ECO:0007669"/>
    <property type="project" value="InterPro"/>
</dbReference>
<gene>
    <name evidence="2" type="ORF">HGB41_09940</name>
</gene>
<name>A0A7Y2JYH4_9BURK</name>
<dbReference type="Proteomes" id="UP000533905">
    <property type="component" value="Unassembled WGS sequence"/>
</dbReference>
<dbReference type="InterPro" id="IPR015946">
    <property type="entry name" value="KH_dom-like_a/b"/>
</dbReference>
<dbReference type="InterPro" id="IPR019953">
    <property type="entry name" value="OHR"/>
</dbReference>
<dbReference type="RefSeq" id="WP_171083781.1">
    <property type="nucleotide sequence ID" value="NZ_JABAIV010000003.1"/>
</dbReference>
<protein>
    <submittedName>
        <fullName evidence="2">Ohr family peroxiredoxin</fullName>
    </submittedName>
</protein>
<dbReference type="InterPro" id="IPR036102">
    <property type="entry name" value="OsmC/Ohrsf"/>
</dbReference>